<proteinExistence type="predicted"/>
<feature type="transmembrane region" description="Helical" evidence="5">
    <location>
        <begin position="267"/>
        <end position="287"/>
    </location>
</feature>
<feature type="transmembrane region" description="Helical" evidence="5">
    <location>
        <begin position="512"/>
        <end position="532"/>
    </location>
</feature>
<organism evidence="7 8">
    <name type="scientific">Oikopleura dioica</name>
    <name type="common">Tunicate</name>
    <dbReference type="NCBI Taxonomy" id="34765"/>
    <lineage>
        <taxon>Eukaryota</taxon>
        <taxon>Metazoa</taxon>
        <taxon>Chordata</taxon>
        <taxon>Tunicata</taxon>
        <taxon>Appendicularia</taxon>
        <taxon>Copelata</taxon>
        <taxon>Oikopleuridae</taxon>
        <taxon>Oikopleura</taxon>
    </lineage>
</organism>
<dbReference type="InterPro" id="IPR020846">
    <property type="entry name" value="MFS_dom"/>
</dbReference>
<accession>A0ABN7RIF7</accession>
<dbReference type="Pfam" id="PF00083">
    <property type="entry name" value="Sugar_tr"/>
    <property type="match status" value="1"/>
</dbReference>
<dbReference type="EMBL" id="OU015568">
    <property type="protein sequence ID" value="CAG5078380.1"/>
    <property type="molecule type" value="Genomic_DNA"/>
</dbReference>
<dbReference type="Gene3D" id="1.20.1250.20">
    <property type="entry name" value="MFS general substrate transporter like domains"/>
    <property type="match status" value="1"/>
</dbReference>
<sequence>MENKELLEDSKLGFDFFFTKFPHVSWLQVLWFFLVNYCWVVGGLVQVGSIILQATPEFRCKSALDERYRTNYAEGLVFSPEDSCSQYVNIESLCSQNMTLENCINEIEGKTASLEIEACSTGYIFDQSVFTRTVTTDYELVCENAYIESTISSIFFSGLFFGVFIFGPICDKIGRTKASVIASCCLIVVQIPLIFLPKSAGVWSYAVIRMISGFFSISAGTGTFVYTMEIIGPKWRTWFGCVTQGIFAVGYALLSLVGYLIKDWQDQMIVLALAPVFVIPIFVYLPYSTAWIFSQKRYDDAKENVKLIGQKYEIETEDKFLEQLEGSVKAQQKSDAGGKTYTQIDLLKPKKMRIITLVEMYQWFATTLVFYGLALGAGNLGSSLFISNFINAMIDIVCYILLPFFMDLKFIGRKWGTVWTMLLGSAGCFLTAVFDYLQNEYPDNGTYGTLKATCAFAGKFGVAGTFGIVYVHASEMFPTPVRGIGVGLSSAGGRIGGMVAPLINGLGNTTSWLPFVVFGALGLLQVLTAFLLPETLGVPMLTTIEGAEEFYNNPEKFKKDAEEENN</sequence>
<dbReference type="PANTHER" id="PTHR24064">
    <property type="entry name" value="SOLUTE CARRIER FAMILY 22 MEMBER"/>
    <property type="match status" value="1"/>
</dbReference>
<dbReference type="SUPFAM" id="SSF103473">
    <property type="entry name" value="MFS general substrate transporter"/>
    <property type="match status" value="1"/>
</dbReference>
<dbReference type="PROSITE" id="PS50850">
    <property type="entry name" value="MFS"/>
    <property type="match status" value="1"/>
</dbReference>
<keyword evidence="3 5" id="KW-1133">Transmembrane helix</keyword>
<evidence type="ECO:0000256" key="3">
    <source>
        <dbReference type="ARBA" id="ARBA00022989"/>
    </source>
</evidence>
<gene>
    <name evidence="7" type="ORF">OKIOD_LOCUS528</name>
</gene>
<feature type="transmembrane region" description="Helical" evidence="5">
    <location>
        <begin position="418"/>
        <end position="437"/>
    </location>
</feature>
<evidence type="ECO:0000313" key="8">
    <source>
        <dbReference type="Proteomes" id="UP001158576"/>
    </source>
</evidence>
<name>A0ABN7RIF7_OIKDI</name>
<feature type="domain" description="Major facilitator superfamily (MFS) profile" evidence="6">
    <location>
        <begin position="106"/>
        <end position="537"/>
    </location>
</feature>
<protein>
    <submittedName>
        <fullName evidence="7">Oidioi.mRNA.OKI2018_I69.PAR.g8970.t1.cds</fullName>
    </submittedName>
</protein>
<feature type="transmembrane region" description="Helical" evidence="5">
    <location>
        <begin position="483"/>
        <end position="506"/>
    </location>
</feature>
<feature type="transmembrane region" description="Helical" evidence="5">
    <location>
        <begin position="29"/>
        <end position="52"/>
    </location>
</feature>
<keyword evidence="2 5" id="KW-0812">Transmembrane</keyword>
<feature type="transmembrane region" description="Helical" evidence="5">
    <location>
        <begin position="178"/>
        <end position="196"/>
    </location>
</feature>
<feature type="transmembrane region" description="Helical" evidence="5">
    <location>
        <begin position="202"/>
        <end position="226"/>
    </location>
</feature>
<evidence type="ECO:0000256" key="4">
    <source>
        <dbReference type="ARBA" id="ARBA00023136"/>
    </source>
</evidence>
<feature type="transmembrane region" description="Helical" evidence="5">
    <location>
        <begin position="384"/>
        <end position="406"/>
    </location>
</feature>
<keyword evidence="4 5" id="KW-0472">Membrane</keyword>
<comment type="subcellular location">
    <subcellularLocation>
        <location evidence="1">Membrane</location>
        <topology evidence="1">Multi-pass membrane protein</topology>
    </subcellularLocation>
</comment>
<evidence type="ECO:0000313" key="7">
    <source>
        <dbReference type="EMBL" id="CAG5078380.1"/>
    </source>
</evidence>
<evidence type="ECO:0000256" key="2">
    <source>
        <dbReference type="ARBA" id="ARBA00022692"/>
    </source>
</evidence>
<feature type="transmembrane region" description="Helical" evidence="5">
    <location>
        <begin position="360"/>
        <end position="378"/>
    </location>
</feature>
<evidence type="ECO:0000256" key="1">
    <source>
        <dbReference type="ARBA" id="ARBA00004141"/>
    </source>
</evidence>
<evidence type="ECO:0000259" key="6">
    <source>
        <dbReference type="PROSITE" id="PS50850"/>
    </source>
</evidence>
<feature type="transmembrane region" description="Helical" evidence="5">
    <location>
        <begin position="145"/>
        <end position="166"/>
    </location>
</feature>
<feature type="transmembrane region" description="Helical" evidence="5">
    <location>
        <begin position="238"/>
        <end position="261"/>
    </location>
</feature>
<dbReference type="InterPro" id="IPR005828">
    <property type="entry name" value="MFS_sugar_transport-like"/>
</dbReference>
<feature type="transmembrane region" description="Helical" evidence="5">
    <location>
        <begin position="449"/>
        <end position="471"/>
    </location>
</feature>
<keyword evidence="8" id="KW-1185">Reference proteome</keyword>
<evidence type="ECO:0000256" key="5">
    <source>
        <dbReference type="SAM" id="Phobius"/>
    </source>
</evidence>
<dbReference type="InterPro" id="IPR036259">
    <property type="entry name" value="MFS_trans_sf"/>
</dbReference>
<dbReference type="Proteomes" id="UP001158576">
    <property type="component" value="Chromosome PAR"/>
</dbReference>
<reference evidence="7 8" key="1">
    <citation type="submission" date="2021-04" db="EMBL/GenBank/DDBJ databases">
        <authorList>
            <person name="Bliznina A."/>
        </authorList>
    </citation>
    <scope>NUCLEOTIDE SEQUENCE [LARGE SCALE GENOMIC DNA]</scope>
</reference>